<feature type="signal peptide" evidence="2">
    <location>
        <begin position="1"/>
        <end position="23"/>
    </location>
</feature>
<evidence type="ECO:0000313" key="3">
    <source>
        <dbReference type="EMBL" id="GIF61559.1"/>
    </source>
</evidence>
<gene>
    <name evidence="3" type="ORF">Air01nite_76540</name>
</gene>
<reference evidence="3 4" key="1">
    <citation type="submission" date="2021-01" db="EMBL/GenBank/DDBJ databases">
        <title>Whole genome shotgun sequence of Asanoa iriomotensis NBRC 100142.</title>
        <authorList>
            <person name="Komaki H."/>
            <person name="Tamura T."/>
        </authorList>
    </citation>
    <scope>NUCLEOTIDE SEQUENCE [LARGE SCALE GENOMIC DNA]</scope>
    <source>
        <strain evidence="3 4">NBRC 100142</strain>
    </source>
</reference>
<dbReference type="EMBL" id="BONC01000112">
    <property type="protein sequence ID" value="GIF61559.1"/>
    <property type="molecule type" value="Genomic_DNA"/>
</dbReference>
<evidence type="ECO:0000256" key="2">
    <source>
        <dbReference type="SAM" id="SignalP"/>
    </source>
</evidence>
<feature type="chain" id="PRO_5045551810" description="Alpha/beta hydrolase family protein" evidence="2">
    <location>
        <begin position="24"/>
        <end position="264"/>
    </location>
</feature>
<sequence>MVALPIRRVAAMLCCAVLTVAFAAACGGDEPPADPPSTADEAPDPEERCGSGPADDISKVVLTTSDGVELAAARFGSGPRGLVLVHQLGSDLCGWFPHAKRWAGEGYQVLAFDQRCDGLSECGGPEPATDVVAAVADLRRSGAQSVQLIGASRGASIALVAAAHPETDADAVISLSAHDPSFSAAATAPVNPGDAAAALKVPLLFACTEDDPYAFCGDSAKDFLAAVTVTDRKVIEQPDSRTHGWDLLSTIESDVDTFLAAHAG</sequence>
<evidence type="ECO:0000256" key="1">
    <source>
        <dbReference type="SAM" id="MobiDB-lite"/>
    </source>
</evidence>
<dbReference type="RefSeq" id="WP_203708375.1">
    <property type="nucleotide sequence ID" value="NZ_BAAALU010000041.1"/>
</dbReference>
<evidence type="ECO:0008006" key="5">
    <source>
        <dbReference type="Google" id="ProtNLM"/>
    </source>
</evidence>
<keyword evidence="2" id="KW-0732">Signal</keyword>
<organism evidence="3 4">
    <name type="scientific">Asanoa iriomotensis</name>
    <dbReference type="NCBI Taxonomy" id="234613"/>
    <lineage>
        <taxon>Bacteria</taxon>
        <taxon>Bacillati</taxon>
        <taxon>Actinomycetota</taxon>
        <taxon>Actinomycetes</taxon>
        <taxon>Micromonosporales</taxon>
        <taxon>Micromonosporaceae</taxon>
        <taxon>Asanoa</taxon>
    </lineage>
</organism>
<dbReference type="Gene3D" id="3.40.50.1820">
    <property type="entry name" value="alpha/beta hydrolase"/>
    <property type="match status" value="1"/>
</dbReference>
<feature type="region of interest" description="Disordered" evidence="1">
    <location>
        <begin position="30"/>
        <end position="55"/>
    </location>
</feature>
<evidence type="ECO:0000313" key="4">
    <source>
        <dbReference type="Proteomes" id="UP000624325"/>
    </source>
</evidence>
<keyword evidence="4" id="KW-1185">Reference proteome</keyword>
<dbReference type="SUPFAM" id="SSF53474">
    <property type="entry name" value="alpha/beta-Hydrolases"/>
    <property type="match status" value="1"/>
</dbReference>
<proteinExistence type="predicted"/>
<dbReference type="PROSITE" id="PS51257">
    <property type="entry name" value="PROKAR_LIPOPROTEIN"/>
    <property type="match status" value="1"/>
</dbReference>
<comment type="caution">
    <text evidence="3">The sequence shown here is derived from an EMBL/GenBank/DDBJ whole genome shotgun (WGS) entry which is preliminary data.</text>
</comment>
<dbReference type="Proteomes" id="UP000624325">
    <property type="component" value="Unassembled WGS sequence"/>
</dbReference>
<protein>
    <recommendedName>
        <fullName evidence="5">Alpha/beta hydrolase family protein</fullName>
    </recommendedName>
</protein>
<dbReference type="InterPro" id="IPR029058">
    <property type="entry name" value="AB_hydrolase_fold"/>
</dbReference>
<accession>A0ABQ4CFM6</accession>
<name>A0ABQ4CFM6_9ACTN</name>